<name>A0A4D6NTD0_VIGUN</name>
<evidence type="ECO:0000313" key="1">
    <source>
        <dbReference type="EMBL" id="QCE15007.1"/>
    </source>
</evidence>
<sequence>MGFVNLVRAGAAVAAGARDGVRGGDNVKDSQVQQLEWMTVVASYAGTWRMRCGEDGSCANGCTNISVAAIVSLRIEDDSRWCLQPWWPEV</sequence>
<dbReference type="AlphaFoldDB" id="A0A4D6NTD0"/>
<accession>A0A4D6NTD0</accession>
<evidence type="ECO:0000313" key="2">
    <source>
        <dbReference type="Proteomes" id="UP000501690"/>
    </source>
</evidence>
<proteinExistence type="predicted"/>
<protein>
    <submittedName>
        <fullName evidence="1">Uncharacterized protein</fullName>
    </submittedName>
</protein>
<organism evidence="1 2">
    <name type="scientific">Vigna unguiculata</name>
    <name type="common">Cowpea</name>
    <dbReference type="NCBI Taxonomy" id="3917"/>
    <lineage>
        <taxon>Eukaryota</taxon>
        <taxon>Viridiplantae</taxon>
        <taxon>Streptophyta</taxon>
        <taxon>Embryophyta</taxon>
        <taxon>Tracheophyta</taxon>
        <taxon>Spermatophyta</taxon>
        <taxon>Magnoliopsida</taxon>
        <taxon>eudicotyledons</taxon>
        <taxon>Gunneridae</taxon>
        <taxon>Pentapetalae</taxon>
        <taxon>rosids</taxon>
        <taxon>fabids</taxon>
        <taxon>Fabales</taxon>
        <taxon>Fabaceae</taxon>
        <taxon>Papilionoideae</taxon>
        <taxon>50 kb inversion clade</taxon>
        <taxon>NPAAA clade</taxon>
        <taxon>indigoferoid/millettioid clade</taxon>
        <taxon>Phaseoleae</taxon>
        <taxon>Vigna</taxon>
    </lineage>
</organism>
<gene>
    <name evidence="1" type="ORF">DEO72_LG11g2015</name>
</gene>
<dbReference type="Proteomes" id="UP000501690">
    <property type="component" value="Linkage Group LG11"/>
</dbReference>
<reference evidence="1 2" key="1">
    <citation type="submission" date="2019-04" db="EMBL/GenBank/DDBJ databases">
        <title>An improved genome assembly and genetic linkage map for asparagus bean, Vigna unguiculata ssp. sesquipedialis.</title>
        <authorList>
            <person name="Xia Q."/>
            <person name="Zhang R."/>
            <person name="Dong Y."/>
        </authorList>
    </citation>
    <scope>NUCLEOTIDE SEQUENCE [LARGE SCALE GENOMIC DNA]</scope>
    <source>
        <tissue evidence="1">Leaf</tissue>
    </source>
</reference>
<keyword evidence="2" id="KW-1185">Reference proteome</keyword>
<dbReference type="EMBL" id="CP039355">
    <property type="protein sequence ID" value="QCE15007.1"/>
    <property type="molecule type" value="Genomic_DNA"/>
</dbReference>